<dbReference type="Proteomes" id="UP001472677">
    <property type="component" value="Unassembled WGS sequence"/>
</dbReference>
<comment type="caution">
    <text evidence="2">The sequence shown here is derived from an EMBL/GenBank/DDBJ whole genome shotgun (WGS) entry which is preliminary data.</text>
</comment>
<sequence length="362" mass="39561">MEVEEIGKDDLDSGAVKLAASTRVTKDGTTTYATMVAKPDPKDGRSRRVLNFMDEEVVVLDEDCLVDESGASSTIKFSYRVHDQIEKTPNEVRVSGGGVGLRLEADGSLSYRYGPWMVAANRRRRYAPPNSVAIDSGTAKGLVLGSRFASLTTIEDDVGLEPIREARCDIGVMVGSGDTRAEAGSILRGKQVVQDNGMKFNKSYMASNPMIKEFKPLKTQTNSVIPQPDSYHPKRQSKVGKGAPDVSKAVEVVSLVEGVVAEGVSRDVSAKVRNHTTVTVTDDTHFSKVSNQVGEGSSKQHIKLNRGLRIMQPLGVHSSSRVPVTGWLPGMSAMINDEAWRMQHGWIVLMRLWMMMIRKGVI</sequence>
<gene>
    <name evidence="2" type="ORF">V6N12_069302</name>
</gene>
<evidence type="ECO:0000256" key="1">
    <source>
        <dbReference type="SAM" id="MobiDB-lite"/>
    </source>
</evidence>
<evidence type="ECO:0000313" key="2">
    <source>
        <dbReference type="EMBL" id="KAK8578962.1"/>
    </source>
</evidence>
<protein>
    <submittedName>
        <fullName evidence="2">Uncharacterized protein</fullName>
    </submittedName>
</protein>
<feature type="region of interest" description="Disordered" evidence="1">
    <location>
        <begin position="221"/>
        <end position="243"/>
    </location>
</feature>
<evidence type="ECO:0000313" key="3">
    <source>
        <dbReference type="Proteomes" id="UP001472677"/>
    </source>
</evidence>
<keyword evidence="3" id="KW-1185">Reference proteome</keyword>
<proteinExistence type="predicted"/>
<accession>A0ABR2FDL2</accession>
<dbReference type="EMBL" id="JBBPBM010000006">
    <property type="protein sequence ID" value="KAK8578962.1"/>
    <property type="molecule type" value="Genomic_DNA"/>
</dbReference>
<organism evidence="2 3">
    <name type="scientific">Hibiscus sabdariffa</name>
    <name type="common">roselle</name>
    <dbReference type="NCBI Taxonomy" id="183260"/>
    <lineage>
        <taxon>Eukaryota</taxon>
        <taxon>Viridiplantae</taxon>
        <taxon>Streptophyta</taxon>
        <taxon>Embryophyta</taxon>
        <taxon>Tracheophyta</taxon>
        <taxon>Spermatophyta</taxon>
        <taxon>Magnoliopsida</taxon>
        <taxon>eudicotyledons</taxon>
        <taxon>Gunneridae</taxon>
        <taxon>Pentapetalae</taxon>
        <taxon>rosids</taxon>
        <taxon>malvids</taxon>
        <taxon>Malvales</taxon>
        <taxon>Malvaceae</taxon>
        <taxon>Malvoideae</taxon>
        <taxon>Hibiscus</taxon>
    </lineage>
</organism>
<reference evidence="2 3" key="1">
    <citation type="journal article" date="2024" name="G3 (Bethesda)">
        <title>Genome assembly of Hibiscus sabdariffa L. provides insights into metabolisms of medicinal natural products.</title>
        <authorList>
            <person name="Kim T."/>
        </authorList>
    </citation>
    <scope>NUCLEOTIDE SEQUENCE [LARGE SCALE GENOMIC DNA]</scope>
    <source>
        <strain evidence="2">TK-2024</strain>
        <tissue evidence="2">Old leaves</tissue>
    </source>
</reference>
<name>A0ABR2FDL2_9ROSI</name>